<dbReference type="Proteomes" id="UP001241758">
    <property type="component" value="Unassembled WGS sequence"/>
</dbReference>
<dbReference type="InterPro" id="IPR019921">
    <property type="entry name" value="Lucif-like_OxRdtase_Rv2161c"/>
</dbReference>
<feature type="domain" description="Luciferase-like" evidence="5">
    <location>
        <begin position="16"/>
        <end position="254"/>
    </location>
</feature>
<evidence type="ECO:0000313" key="7">
    <source>
        <dbReference type="Proteomes" id="UP001241758"/>
    </source>
</evidence>
<evidence type="ECO:0000259" key="5">
    <source>
        <dbReference type="Pfam" id="PF00296"/>
    </source>
</evidence>
<dbReference type="EC" id="1.-.-.-" evidence="6"/>
<dbReference type="InterPro" id="IPR011251">
    <property type="entry name" value="Luciferase-like_dom"/>
</dbReference>
<keyword evidence="7" id="KW-1185">Reference proteome</keyword>
<evidence type="ECO:0000256" key="3">
    <source>
        <dbReference type="ARBA" id="ARBA00023002"/>
    </source>
</evidence>
<keyword evidence="4" id="KW-0503">Monooxygenase</keyword>
<organism evidence="6 7">
    <name type="scientific">Actinoplanes sandaracinus</name>
    <dbReference type="NCBI Taxonomy" id="3045177"/>
    <lineage>
        <taxon>Bacteria</taxon>
        <taxon>Bacillati</taxon>
        <taxon>Actinomycetota</taxon>
        <taxon>Actinomycetes</taxon>
        <taxon>Micromonosporales</taxon>
        <taxon>Micromonosporaceae</taxon>
        <taxon>Actinoplanes</taxon>
    </lineage>
</organism>
<dbReference type="Gene3D" id="3.20.20.30">
    <property type="entry name" value="Luciferase-like domain"/>
    <property type="match status" value="1"/>
</dbReference>
<evidence type="ECO:0000313" key="6">
    <source>
        <dbReference type="EMBL" id="MDI6104398.1"/>
    </source>
</evidence>
<dbReference type="PANTHER" id="PTHR42847:SF4">
    <property type="entry name" value="ALKANESULFONATE MONOOXYGENASE-RELATED"/>
    <property type="match status" value="1"/>
</dbReference>
<dbReference type="SUPFAM" id="SSF51679">
    <property type="entry name" value="Bacterial luciferase-like"/>
    <property type="match status" value="1"/>
</dbReference>
<name>A0ABT6WXD1_9ACTN</name>
<dbReference type="Pfam" id="PF00296">
    <property type="entry name" value="Bac_luciferase"/>
    <property type="match status" value="1"/>
</dbReference>
<sequence>MVKLGVSLPQFSHFDPGADVVAAARAMEEIGYDSLWVFERVLVPEDQSGPHGLYSVPGLPWPDIYRGVADALVTLATAAAVTERIELGTGVLVVPLHLPTRLARELATLDAASGGRLIAGLGTGWSPDEFAATAPVPLTERGRALDDFLDIAAAVWGPNPVSFSTRHYEVAAADIGPKPARPIPVLLGAGPGSEKALRRVARRADGWVASGVTPEQVTATRARLRELAEEAGRDPGAIGCTVQIAAMALTEPSAQPRQPFTGTVAQFAEDVAAMAEAGADHVYLTLPAAVRDVKELIDRAAELHEQVRAAGV</sequence>
<gene>
    <name evidence="6" type="ORF">QLQ12_37995</name>
</gene>
<evidence type="ECO:0000256" key="4">
    <source>
        <dbReference type="ARBA" id="ARBA00023033"/>
    </source>
</evidence>
<keyword evidence="2" id="KW-0288">FMN</keyword>
<dbReference type="RefSeq" id="WP_282765771.1">
    <property type="nucleotide sequence ID" value="NZ_JASCTH010000033.1"/>
</dbReference>
<dbReference type="InterPro" id="IPR036661">
    <property type="entry name" value="Luciferase-like_sf"/>
</dbReference>
<reference evidence="6 7" key="1">
    <citation type="submission" date="2023-05" db="EMBL/GenBank/DDBJ databases">
        <title>Actinoplanes sp. NEAU-A12 genome sequencing.</title>
        <authorList>
            <person name="Wang Z.-S."/>
        </authorList>
    </citation>
    <scope>NUCLEOTIDE SEQUENCE [LARGE SCALE GENOMIC DNA]</scope>
    <source>
        <strain evidence="6 7">NEAU-A12</strain>
    </source>
</reference>
<comment type="caution">
    <text evidence="6">The sequence shown here is derived from an EMBL/GenBank/DDBJ whole genome shotgun (WGS) entry which is preliminary data.</text>
</comment>
<evidence type="ECO:0000256" key="1">
    <source>
        <dbReference type="ARBA" id="ARBA00022630"/>
    </source>
</evidence>
<keyword evidence="1" id="KW-0285">Flavoprotein</keyword>
<evidence type="ECO:0000256" key="2">
    <source>
        <dbReference type="ARBA" id="ARBA00022643"/>
    </source>
</evidence>
<keyword evidence="3 6" id="KW-0560">Oxidoreductase</keyword>
<accession>A0ABT6WXD1</accession>
<dbReference type="PANTHER" id="PTHR42847">
    <property type="entry name" value="ALKANESULFONATE MONOOXYGENASE"/>
    <property type="match status" value="1"/>
</dbReference>
<dbReference type="GO" id="GO:0016491">
    <property type="term" value="F:oxidoreductase activity"/>
    <property type="evidence" value="ECO:0007669"/>
    <property type="project" value="UniProtKB-KW"/>
</dbReference>
<dbReference type="EMBL" id="JASCTH010000033">
    <property type="protein sequence ID" value="MDI6104398.1"/>
    <property type="molecule type" value="Genomic_DNA"/>
</dbReference>
<proteinExistence type="predicted"/>
<dbReference type="NCBIfam" id="TIGR03619">
    <property type="entry name" value="F420_Rv2161c"/>
    <property type="match status" value="1"/>
</dbReference>
<protein>
    <submittedName>
        <fullName evidence="6">TIGR03619 family F420-dependent LLM class oxidoreductase</fullName>
        <ecNumber evidence="6">1.-.-.-</ecNumber>
    </submittedName>
</protein>
<dbReference type="InterPro" id="IPR050172">
    <property type="entry name" value="SsuD_RutA_monooxygenase"/>
</dbReference>